<gene>
    <name evidence="1" type="ORF">L1987_01027</name>
</gene>
<dbReference type="EMBL" id="CM042018">
    <property type="protein sequence ID" value="KAI3826966.1"/>
    <property type="molecule type" value="Genomic_DNA"/>
</dbReference>
<evidence type="ECO:0000313" key="2">
    <source>
        <dbReference type="Proteomes" id="UP001056120"/>
    </source>
</evidence>
<accession>A0ACB9K3R1</accession>
<comment type="caution">
    <text evidence="1">The sequence shown here is derived from an EMBL/GenBank/DDBJ whole genome shotgun (WGS) entry which is preliminary data.</text>
</comment>
<dbReference type="Proteomes" id="UP001056120">
    <property type="component" value="Linkage Group LG01"/>
</dbReference>
<sequence>MNDVRKYHHANPKRLVDFDIRDQVDNKSLLAYIEVAYKCISFNLKDRPSMNTIVKTIEKLLSFQMNGSASTSSIRSIQAEKIEDFKIPLEVIKMATEDFSSETHIGYGGFGIVYKGELSERWQNRTAAIKRLKEAGNDEFHKELQLIFNFSHENIIPFIGYCDEENEMIIVTEYRPRNQATDTGLYTGVGGTEYYIDPVYRESGKLRTASDVYSFGVVLFEMLSGILAYNPIKSEDGGKLQMLINIVRRYKGALPDELMDPFIKDEIDYRSFFPLQDIAYECINLNYMKRPTMDTIIDRIEEALEYQVNHKILSKAD</sequence>
<reference evidence="2" key="1">
    <citation type="journal article" date="2022" name="Mol. Ecol. Resour.">
        <title>The genomes of chicory, endive, great burdock and yacon provide insights into Asteraceae palaeo-polyploidization history and plant inulin production.</title>
        <authorList>
            <person name="Fan W."/>
            <person name="Wang S."/>
            <person name="Wang H."/>
            <person name="Wang A."/>
            <person name="Jiang F."/>
            <person name="Liu H."/>
            <person name="Zhao H."/>
            <person name="Xu D."/>
            <person name="Zhang Y."/>
        </authorList>
    </citation>
    <scope>NUCLEOTIDE SEQUENCE [LARGE SCALE GENOMIC DNA]</scope>
    <source>
        <strain evidence="2">cv. Yunnan</strain>
    </source>
</reference>
<reference evidence="1 2" key="2">
    <citation type="journal article" date="2022" name="Mol. Ecol. Resour.">
        <title>The genomes of chicory, endive, great burdock and yacon provide insights into Asteraceae paleo-polyploidization history and plant inulin production.</title>
        <authorList>
            <person name="Fan W."/>
            <person name="Wang S."/>
            <person name="Wang H."/>
            <person name="Wang A."/>
            <person name="Jiang F."/>
            <person name="Liu H."/>
            <person name="Zhao H."/>
            <person name="Xu D."/>
            <person name="Zhang Y."/>
        </authorList>
    </citation>
    <scope>NUCLEOTIDE SEQUENCE [LARGE SCALE GENOMIC DNA]</scope>
    <source>
        <strain evidence="2">cv. Yunnan</strain>
        <tissue evidence="1">Leaves</tissue>
    </source>
</reference>
<organism evidence="1 2">
    <name type="scientific">Smallanthus sonchifolius</name>
    <dbReference type="NCBI Taxonomy" id="185202"/>
    <lineage>
        <taxon>Eukaryota</taxon>
        <taxon>Viridiplantae</taxon>
        <taxon>Streptophyta</taxon>
        <taxon>Embryophyta</taxon>
        <taxon>Tracheophyta</taxon>
        <taxon>Spermatophyta</taxon>
        <taxon>Magnoliopsida</taxon>
        <taxon>eudicotyledons</taxon>
        <taxon>Gunneridae</taxon>
        <taxon>Pentapetalae</taxon>
        <taxon>asterids</taxon>
        <taxon>campanulids</taxon>
        <taxon>Asterales</taxon>
        <taxon>Asteraceae</taxon>
        <taxon>Asteroideae</taxon>
        <taxon>Heliantheae alliance</taxon>
        <taxon>Millerieae</taxon>
        <taxon>Smallanthus</taxon>
    </lineage>
</organism>
<keyword evidence="2" id="KW-1185">Reference proteome</keyword>
<protein>
    <submittedName>
        <fullName evidence="1">Uncharacterized protein</fullName>
    </submittedName>
</protein>
<proteinExistence type="predicted"/>
<name>A0ACB9K3R1_9ASTR</name>
<evidence type="ECO:0000313" key="1">
    <source>
        <dbReference type="EMBL" id="KAI3826966.1"/>
    </source>
</evidence>